<accession>A0A1W6ZFJ4</accession>
<dbReference type="InterPro" id="IPR007461">
    <property type="entry name" value="Ysc84_actin-binding"/>
</dbReference>
<dbReference type="CDD" id="cd11524">
    <property type="entry name" value="SYLF"/>
    <property type="match status" value="1"/>
</dbReference>
<feature type="chain" id="PRO_5012845831" evidence="1">
    <location>
        <begin position="26"/>
        <end position="197"/>
    </location>
</feature>
<feature type="signal peptide" evidence="1">
    <location>
        <begin position="1"/>
        <end position="25"/>
    </location>
</feature>
<dbReference type="KEGG" id="bgm:CAL15_17675"/>
<dbReference type="PANTHER" id="PTHR15629">
    <property type="entry name" value="SH3YL1 PROTEIN"/>
    <property type="match status" value="1"/>
</dbReference>
<dbReference type="Pfam" id="PF04366">
    <property type="entry name" value="Ysc84"/>
    <property type="match status" value="1"/>
</dbReference>
<proteinExistence type="predicted"/>
<evidence type="ECO:0000256" key="1">
    <source>
        <dbReference type="SAM" id="SignalP"/>
    </source>
</evidence>
<gene>
    <name evidence="3" type="ORF">CAL15_17675</name>
</gene>
<reference evidence="3 4" key="1">
    <citation type="submission" date="2017-05" db="EMBL/GenBank/DDBJ databases">
        <title>Complete and WGS of Bordetella genogroups.</title>
        <authorList>
            <person name="Spilker T."/>
            <person name="LiPuma J."/>
        </authorList>
    </citation>
    <scope>NUCLEOTIDE SEQUENCE [LARGE SCALE GENOMIC DNA]</scope>
    <source>
        <strain evidence="3 4">AU7206</strain>
    </source>
</reference>
<evidence type="ECO:0000313" key="3">
    <source>
        <dbReference type="EMBL" id="ARP96042.1"/>
    </source>
</evidence>
<evidence type="ECO:0000259" key="2">
    <source>
        <dbReference type="Pfam" id="PF04366"/>
    </source>
</evidence>
<dbReference type="Proteomes" id="UP000194161">
    <property type="component" value="Chromosome"/>
</dbReference>
<sequence length="197" mass="20240">MFGSFSLRRTSLAAATVALAGLTFAGCTTNTQQASATPAQQRSSINSAADATLSKLYQSAPQSRELVQRAKGVLVFPDVIGGGFIVAGEYGKGVLRVGGQPVSYYTTAGGSIGFQAGAQSRATVLLFMTDEALKQFRASNGWTVGADANVAIAKIGANGSIDSNTYKQSIVGFQLNNAGLMAGVSIDGSKITRDTSL</sequence>
<dbReference type="OrthoDB" id="198978at2"/>
<dbReference type="AlphaFoldDB" id="A0A1W6ZFJ4"/>
<protein>
    <submittedName>
        <fullName evidence="3">Twin-arginine translocation pathway signal</fullName>
    </submittedName>
</protein>
<name>A0A1W6ZFJ4_9BORD</name>
<dbReference type="InterPro" id="IPR051702">
    <property type="entry name" value="SH3_domain_YSC84-like"/>
</dbReference>
<keyword evidence="4" id="KW-1185">Reference proteome</keyword>
<dbReference type="PANTHER" id="PTHR15629:SF2">
    <property type="entry name" value="SH3 DOMAIN-CONTAINING YSC84-LIKE PROTEIN 1"/>
    <property type="match status" value="1"/>
</dbReference>
<dbReference type="EMBL" id="CP021111">
    <property type="protein sequence ID" value="ARP96042.1"/>
    <property type="molecule type" value="Genomic_DNA"/>
</dbReference>
<dbReference type="RefSeq" id="WP_086079794.1">
    <property type="nucleotide sequence ID" value="NZ_CP021111.1"/>
</dbReference>
<keyword evidence="1" id="KW-0732">Signal</keyword>
<dbReference type="GO" id="GO:0035091">
    <property type="term" value="F:phosphatidylinositol binding"/>
    <property type="evidence" value="ECO:0007669"/>
    <property type="project" value="TreeGrafter"/>
</dbReference>
<evidence type="ECO:0000313" key="4">
    <source>
        <dbReference type="Proteomes" id="UP000194161"/>
    </source>
</evidence>
<feature type="domain" description="Ysc84 actin-binding" evidence="2">
    <location>
        <begin position="109"/>
        <end position="195"/>
    </location>
</feature>
<organism evidence="3 4">
    <name type="scientific">Bordetella genomosp. 13</name>
    <dbReference type="NCBI Taxonomy" id="463040"/>
    <lineage>
        <taxon>Bacteria</taxon>
        <taxon>Pseudomonadati</taxon>
        <taxon>Pseudomonadota</taxon>
        <taxon>Betaproteobacteria</taxon>
        <taxon>Burkholderiales</taxon>
        <taxon>Alcaligenaceae</taxon>
        <taxon>Bordetella</taxon>
    </lineage>
</organism>
<dbReference type="STRING" id="463040.CAL15_17675"/>